<name>A0AAD8V5P1_9PEZI</name>
<accession>A0AAD8V5P1</accession>
<feature type="compositionally biased region" description="Low complexity" evidence="3">
    <location>
        <begin position="146"/>
        <end position="156"/>
    </location>
</feature>
<feature type="region of interest" description="Disordered" evidence="3">
    <location>
        <begin position="1"/>
        <end position="32"/>
    </location>
</feature>
<dbReference type="InterPro" id="IPR021833">
    <property type="entry name" value="DUF3425"/>
</dbReference>
<dbReference type="PANTHER" id="PTHR37012:SF2">
    <property type="entry name" value="BZIP DOMAIN-CONTAINING PROTEIN-RELATED"/>
    <property type="match status" value="1"/>
</dbReference>
<keyword evidence="6" id="KW-1185">Reference proteome</keyword>
<dbReference type="PROSITE" id="PS50048">
    <property type="entry name" value="ZN2_CY6_FUNGAL_2"/>
    <property type="match status" value="1"/>
</dbReference>
<feature type="domain" description="Zn(2)-C6 fungal-type" evidence="4">
    <location>
        <begin position="34"/>
        <end position="64"/>
    </location>
</feature>
<dbReference type="Pfam" id="PF00172">
    <property type="entry name" value="Zn_clus"/>
    <property type="match status" value="1"/>
</dbReference>
<dbReference type="InterPro" id="IPR001138">
    <property type="entry name" value="Zn2Cys6_DnaBD"/>
</dbReference>
<dbReference type="GeneID" id="85445267"/>
<keyword evidence="2" id="KW-0175">Coiled coil</keyword>
<feature type="region of interest" description="Disordered" evidence="3">
    <location>
        <begin position="126"/>
        <end position="156"/>
    </location>
</feature>
<dbReference type="SUPFAM" id="SSF57701">
    <property type="entry name" value="Zn2/Cys6 DNA-binding domain"/>
    <property type="match status" value="1"/>
</dbReference>
<comment type="caution">
    <text evidence="5">The sequence shown here is derived from an EMBL/GenBank/DDBJ whole genome shotgun (WGS) entry which is preliminary data.</text>
</comment>
<gene>
    <name evidence="5" type="ORF">LY79DRAFT_589411</name>
</gene>
<dbReference type="GO" id="GO:0000981">
    <property type="term" value="F:DNA-binding transcription factor activity, RNA polymerase II-specific"/>
    <property type="evidence" value="ECO:0007669"/>
    <property type="project" value="InterPro"/>
</dbReference>
<dbReference type="EMBL" id="JAHLJV010000022">
    <property type="protein sequence ID" value="KAK1593944.1"/>
    <property type="molecule type" value="Genomic_DNA"/>
</dbReference>
<organism evidence="5 6">
    <name type="scientific">Colletotrichum navitas</name>
    <dbReference type="NCBI Taxonomy" id="681940"/>
    <lineage>
        <taxon>Eukaryota</taxon>
        <taxon>Fungi</taxon>
        <taxon>Dikarya</taxon>
        <taxon>Ascomycota</taxon>
        <taxon>Pezizomycotina</taxon>
        <taxon>Sordariomycetes</taxon>
        <taxon>Hypocreomycetidae</taxon>
        <taxon>Glomerellales</taxon>
        <taxon>Glomerellaceae</taxon>
        <taxon>Colletotrichum</taxon>
        <taxon>Colletotrichum graminicola species complex</taxon>
    </lineage>
</organism>
<dbReference type="Gene3D" id="4.10.240.10">
    <property type="entry name" value="Zn(2)-C6 fungal-type DNA-binding domain"/>
    <property type="match status" value="1"/>
</dbReference>
<dbReference type="AlphaFoldDB" id="A0AAD8V5P1"/>
<dbReference type="Pfam" id="PF11905">
    <property type="entry name" value="DUF3425"/>
    <property type="match status" value="1"/>
</dbReference>
<dbReference type="SMART" id="SM00066">
    <property type="entry name" value="GAL4"/>
    <property type="match status" value="1"/>
</dbReference>
<evidence type="ECO:0000256" key="3">
    <source>
        <dbReference type="SAM" id="MobiDB-lite"/>
    </source>
</evidence>
<sequence>MSTALRSIRPLGQVPDDKSASESGAAKGPKGRVACGQCRKLRQKCDTQRPSCSRCLLTKHDCLYEADLGETRMQGIRKANRQLKGEVDTLKSLLERLKSASDEARASIMAQLTAGESPEAILQRLRTDQGAARERTVEPSREAASETEQSRQTTTTAGIAAFVKPEEDDEPPLPSGIVPWKIDKMHYLLSGVDSIDINTKSSDAQVCVSPTTLQKEEEEEDRERESTELVHALRRADQAARRRSQSSSSAEPLPPGAVGAFGNLPLSCAVRANYYPPAVQARQLLNLQTEEYRLPSFINSDGSPLSSLFYTYRDAALEMLSDGVPAFQVLGPSDRIDIELFFRDREPHDAYDVHSWACELMKNIEGYDVFVQLASIALSATYMRWNILPTATNYALMPEMIRPTHRQRFIPHRMTIDLVPHPAIRDALINRFRDWLSPGTTDTGGTSVGWPYSLEAAVDVCPITGRRMLSRAFFEHATNRSNWSLDKSIRAVFPEIEAMGFTIRD</sequence>
<dbReference type="RefSeq" id="XP_060415191.1">
    <property type="nucleotide sequence ID" value="XM_060561027.1"/>
</dbReference>
<dbReference type="PANTHER" id="PTHR37012">
    <property type="entry name" value="B-ZIP TRANSCRIPTION FACTOR (EUROFUNG)-RELATED"/>
    <property type="match status" value="1"/>
</dbReference>
<evidence type="ECO:0000256" key="2">
    <source>
        <dbReference type="SAM" id="Coils"/>
    </source>
</evidence>
<feature type="region of interest" description="Disordered" evidence="3">
    <location>
        <begin position="207"/>
        <end position="256"/>
    </location>
</feature>
<dbReference type="InterPro" id="IPR036864">
    <property type="entry name" value="Zn2-C6_fun-type_DNA-bd_sf"/>
</dbReference>
<evidence type="ECO:0000313" key="5">
    <source>
        <dbReference type="EMBL" id="KAK1593944.1"/>
    </source>
</evidence>
<evidence type="ECO:0000313" key="6">
    <source>
        <dbReference type="Proteomes" id="UP001230504"/>
    </source>
</evidence>
<proteinExistence type="predicted"/>
<evidence type="ECO:0000259" key="4">
    <source>
        <dbReference type="PROSITE" id="PS50048"/>
    </source>
</evidence>
<feature type="compositionally biased region" description="Basic and acidic residues" evidence="3">
    <location>
        <begin position="126"/>
        <end position="144"/>
    </location>
</feature>
<dbReference type="PROSITE" id="PS00463">
    <property type="entry name" value="ZN2_CY6_FUNGAL_1"/>
    <property type="match status" value="1"/>
</dbReference>
<evidence type="ECO:0000256" key="1">
    <source>
        <dbReference type="ARBA" id="ARBA00023242"/>
    </source>
</evidence>
<feature type="coiled-coil region" evidence="2">
    <location>
        <begin position="76"/>
        <end position="107"/>
    </location>
</feature>
<protein>
    <recommendedName>
        <fullName evidence="4">Zn(2)-C6 fungal-type domain-containing protein</fullName>
    </recommendedName>
</protein>
<reference evidence="5" key="1">
    <citation type="submission" date="2021-06" db="EMBL/GenBank/DDBJ databases">
        <title>Comparative genomics, transcriptomics and evolutionary studies reveal genomic signatures of adaptation to plant cell wall in hemibiotrophic fungi.</title>
        <authorList>
            <consortium name="DOE Joint Genome Institute"/>
            <person name="Baroncelli R."/>
            <person name="Diaz J.F."/>
            <person name="Benocci T."/>
            <person name="Peng M."/>
            <person name="Battaglia E."/>
            <person name="Haridas S."/>
            <person name="Andreopoulos W."/>
            <person name="Labutti K."/>
            <person name="Pangilinan J."/>
            <person name="Floch G.L."/>
            <person name="Makela M.R."/>
            <person name="Henrissat B."/>
            <person name="Grigoriev I.V."/>
            <person name="Crouch J.A."/>
            <person name="De Vries R.P."/>
            <person name="Sukno S.A."/>
            <person name="Thon M.R."/>
        </authorList>
    </citation>
    <scope>NUCLEOTIDE SEQUENCE</scope>
    <source>
        <strain evidence="5">CBS 125086</strain>
    </source>
</reference>
<dbReference type="Proteomes" id="UP001230504">
    <property type="component" value="Unassembled WGS sequence"/>
</dbReference>
<dbReference type="CDD" id="cd00067">
    <property type="entry name" value="GAL4"/>
    <property type="match status" value="1"/>
</dbReference>
<dbReference type="GO" id="GO:0008270">
    <property type="term" value="F:zinc ion binding"/>
    <property type="evidence" value="ECO:0007669"/>
    <property type="project" value="InterPro"/>
</dbReference>
<keyword evidence="1" id="KW-0539">Nucleus</keyword>